<name>A0A392STM2_9FABA</name>
<sequence length="98" mass="10453">ARYASLVKLSKDVAEFAYDDLDEYNRLVGVLNTEFSRLKAKRGNNTTFGAGLNTDGGTLDENVLDPPFVRTKGCSANPNATPGNRKRGPTCGNCGVIG</sequence>
<feature type="non-terminal residue" evidence="1">
    <location>
        <position position="1"/>
    </location>
</feature>
<feature type="non-terminal residue" evidence="1">
    <location>
        <position position="98"/>
    </location>
</feature>
<proteinExistence type="predicted"/>
<organism evidence="1 2">
    <name type="scientific">Trifolium medium</name>
    <dbReference type="NCBI Taxonomy" id="97028"/>
    <lineage>
        <taxon>Eukaryota</taxon>
        <taxon>Viridiplantae</taxon>
        <taxon>Streptophyta</taxon>
        <taxon>Embryophyta</taxon>
        <taxon>Tracheophyta</taxon>
        <taxon>Spermatophyta</taxon>
        <taxon>Magnoliopsida</taxon>
        <taxon>eudicotyledons</taxon>
        <taxon>Gunneridae</taxon>
        <taxon>Pentapetalae</taxon>
        <taxon>rosids</taxon>
        <taxon>fabids</taxon>
        <taxon>Fabales</taxon>
        <taxon>Fabaceae</taxon>
        <taxon>Papilionoideae</taxon>
        <taxon>50 kb inversion clade</taxon>
        <taxon>NPAAA clade</taxon>
        <taxon>Hologalegina</taxon>
        <taxon>IRL clade</taxon>
        <taxon>Trifolieae</taxon>
        <taxon>Trifolium</taxon>
    </lineage>
</organism>
<accession>A0A392STM2</accession>
<comment type="caution">
    <text evidence="1">The sequence shown here is derived from an EMBL/GenBank/DDBJ whole genome shotgun (WGS) entry which is preliminary data.</text>
</comment>
<evidence type="ECO:0000313" key="1">
    <source>
        <dbReference type="EMBL" id="MCI51792.1"/>
    </source>
</evidence>
<keyword evidence="2" id="KW-1185">Reference proteome</keyword>
<evidence type="ECO:0000313" key="2">
    <source>
        <dbReference type="Proteomes" id="UP000265520"/>
    </source>
</evidence>
<protein>
    <submittedName>
        <fullName evidence="1">Protein FAR1-RELATED SEQUENCE 5-like</fullName>
    </submittedName>
</protein>
<reference evidence="1 2" key="1">
    <citation type="journal article" date="2018" name="Front. Plant Sci.">
        <title>Red Clover (Trifolium pratense) and Zigzag Clover (T. medium) - A Picture of Genomic Similarities and Differences.</title>
        <authorList>
            <person name="Dluhosova J."/>
            <person name="Istvanek J."/>
            <person name="Nedelnik J."/>
            <person name="Repkova J."/>
        </authorList>
    </citation>
    <scope>NUCLEOTIDE SEQUENCE [LARGE SCALE GENOMIC DNA]</scope>
    <source>
        <strain evidence="2">cv. 10/8</strain>
        <tissue evidence="1">Leaf</tissue>
    </source>
</reference>
<dbReference type="AlphaFoldDB" id="A0A392STM2"/>
<dbReference type="Proteomes" id="UP000265520">
    <property type="component" value="Unassembled WGS sequence"/>
</dbReference>
<dbReference type="EMBL" id="LXQA010437343">
    <property type="protein sequence ID" value="MCI51792.1"/>
    <property type="molecule type" value="Genomic_DNA"/>
</dbReference>